<evidence type="ECO:0000313" key="3">
    <source>
        <dbReference type="Proteomes" id="UP000812287"/>
    </source>
</evidence>
<proteinExistence type="predicted"/>
<dbReference type="GeneID" id="66109437"/>
<accession>A0A9P7VKZ9</accession>
<dbReference type="AlphaFoldDB" id="A0A9P7VKZ9"/>
<organism evidence="2 3">
    <name type="scientific">Guyanagaster necrorhizus</name>
    <dbReference type="NCBI Taxonomy" id="856835"/>
    <lineage>
        <taxon>Eukaryota</taxon>
        <taxon>Fungi</taxon>
        <taxon>Dikarya</taxon>
        <taxon>Basidiomycota</taxon>
        <taxon>Agaricomycotina</taxon>
        <taxon>Agaricomycetes</taxon>
        <taxon>Agaricomycetidae</taxon>
        <taxon>Agaricales</taxon>
        <taxon>Marasmiineae</taxon>
        <taxon>Physalacriaceae</taxon>
        <taxon>Guyanagaster</taxon>
    </lineage>
</organism>
<protein>
    <submittedName>
        <fullName evidence="2">Uncharacterized protein</fullName>
    </submittedName>
</protein>
<comment type="caution">
    <text evidence="2">The sequence shown here is derived from an EMBL/GenBank/DDBJ whole genome shotgun (WGS) entry which is preliminary data.</text>
</comment>
<name>A0A9P7VKZ9_9AGAR</name>
<gene>
    <name evidence="2" type="ORF">BT62DRAFT_936500</name>
</gene>
<dbReference type="EMBL" id="MU250555">
    <property type="protein sequence ID" value="KAG7441896.1"/>
    <property type="molecule type" value="Genomic_DNA"/>
</dbReference>
<dbReference type="Proteomes" id="UP000812287">
    <property type="component" value="Unassembled WGS sequence"/>
</dbReference>
<dbReference type="RefSeq" id="XP_043035396.1">
    <property type="nucleotide sequence ID" value="XM_043187140.1"/>
</dbReference>
<feature type="region of interest" description="Disordered" evidence="1">
    <location>
        <begin position="1"/>
        <end position="29"/>
    </location>
</feature>
<sequence length="147" mass="16836">YIYPGNSCRTNRHDMSRPREQNNGLSDSHCFRRRHSQSDLQDIVSHSLDSNYNGIFRPLTIFPPPIQSCSRQFDMVINTASNVPWCIRSHTTLFSSSGSKPVSVPDNEHTTSGIFPPSLIQTENSRRHQSLSLQRVFSFCRPCSFYI</sequence>
<reference evidence="2" key="1">
    <citation type="submission" date="2020-11" db="EMBL/GenBank/DDBJ databases">
        <title>Adaptations for nitrogen fixation in a non-lichenized fungal sporocarp promotes dispersal by wood-feeding termites.</title>
        <authorList>
            <consortium name="DOE Joint Genome Institute"/>
            <person name="Koch R.A."/>
            <person name="Yoon G."/>
            <person name="Arayal U."/>
            <person name="Lail K."/>
            <person name="Amirebrahimi M."/>
            <person name="Labutti K."/>
            <person name="Lipzen A."/>
            <person name="Riley R."/>
            <person name="Barry K."/>
            <person name="Henrissat B."/>
            <person name="Grigoriev I.V."/>
            <person name="Herr J.R."/>
            <person name="Aime M.C."/>
        </authorList>
    </citation>
    <scope>NUCLEOTIDE SEQUENCE</scope>
    <source>
        <strain evidence="2">MCA 3950</strain>
    </source>
</reference>
<feature type="non-terminal residue" evidence="2">
    <location>
        <position position="1"/>
    </location>
</feature>
<feature type="compositionally biased region" description="Basic and acidic residues" evidence="1">
    <location>
        <begin position="11"/>
        <end position="20"/>
    </location>
</feature>
<evidence type="ECO:0000256" key="1">
    <source>
        <dbReference type="SAM" id="MobiDB-lite"/>
    </source>
</evidence>
<keyword evidence="3" id="KW-1185">Reference proteome</keyword>
<evidence type="ECO:0000313" key="2">
    <source>
        <dbReference type="EMBL" id="KAG7441896.1"/>
    </source>
</evidence>